<evidence type="ECO:0000256" key="4">
    <source>
        <dbReference type="ARBA" id="ARBA00023098"/>
    </source>
</evidence>
<dbReference type="SUPFAM" id="SSF53474">
    <property type="entry name" value="alpha/beta-Hydrolases"/>
    <property type="match status" value="1"/>
</dbReference>
<keyword evidence="3" id="KW-0442">Lipid degradation</keyword>
<dbReference type="Gene3D" id="3.40.50.1820">
    <property type="entry name" value="alpha/beta hydrolase"/>
    <property type="match status" value="1"/>
</dbReference>
<feature type="compositionally biased region" description="Low complexity" evidence="5">
    <location>
        <begin position="534"/>
        <end position="555"/>
    </location>
</feature>
<feature type="compositionally biased region" description="Basic and acidic residues" evidence="5">
    <location>
        <begin position="48"/>
        <end position="57"/>
    </location>
</feature>
<comment type="caution">
    <text evidence="6">The sequence shown here is derived from an EMBL/GenBank/DDBJ whole genome shotgun (WGS) entry which is preliminary data.</text>
</comment>
<feature type="compositionally biased region" description="Polar residues" evidence="5">
    <location>
        <begin position="80"/>
        <end position="99"/>
    </location>
</feature>
<reference evidence="6" key="1">
    <citation type="submission" date="2022-07" db="EMBL/GenBank/DDBJ databases">
        <title>Genome Sequence of Physisporinus lineatus.</title>
        <authorList>
            <person name="Buettner E."/>
        </authorList>
    </citation>
    <scope>NUCLEOTIDE SEQUENCE</scope>
    <source>
        <strain evidence="6">VT162</strain>
    </source>
</reference>
<evidence type="ECO:0000256" key="5">
    <source>
        <dbReference type="SAM" id="MobiDB-lite"/>
    </source>
</evidence>
<keyword evidence="2" id="KW-0378">Hydrolase</keyword>
<evidence type="ECO:0000313" key="6">
    <source>
        <dbReference type="EMBL" id="KAJ3492207.1"/>
    </source>
</evidence>
<evidence type="ECO:0000313" key="7">
    <source>
        <dbReference type="Proteomes" id="UP001212997"/>
    </source>
</evidence>
<sequence length="630" mass="69140">MSPSDLLAHPAASPPLDQLRSRSSIDFSSSLRPELIHSPASVQPPQKYHLDQDEESRCVQQSAGSSSPGTQTPTPAPSPITHQESSMTPTPSRSDEGPQTFQIVNKRSPFGAILSRTLPSYTGDHVVGVCDVEVPVKKQTFGYFEHKSMPSRGAGLTIDTVFFTLFYPSVKRETNSRVVWFPRLRQTIDGFLKMANRTPNWMYRTVTYPAAAAAIYGTTFPAIENGHLKVPPPSASGEPQKWPVMIFSHGVGCSRLMYSAFCGEMASRGYIVAAIEHRDGTGPSSKIINSEGEKKVLDWLSWKDLHWPGCEQPQNDTTLRHVQLQVRLAEVERVLQTLQKIASGEKITQTKTTEAQTQFDWVRWARSVDVEKPIMAGHSFGGSLGMAAAADGRFDFSKVVVFDPAVQRLFPWKGKIASPIEFLAINSEEFAFGAEFPMLVEMLGNIEQPNVFLIPGSTHPSFSDVFLILPDYLNRLTGLRIDADKVIDMSVHVVERFLLDRVHEITTRTSRAAWHSLDGGRPVLTTLDSAGTQSTSGKRGSTSDSKSSSSASQRQPEGSKSQGTQRTDAGTSRHSIDVVEITGEAHMRRVKDGVQEGKSAKIRGKTTRRKSGLGDVGGMVLFRTAAASRL</sequence>
<feature type="region of interest" description="Disordered" evidence="5">
    <location>
        <begin position="1"/>
        <end position="99"/>
    </location>
</feature>
<feature type="compositionally biased region" description="Polar residues" evidence="5">
    <location>
        <begin position="556"/>
        <end position="573"/>
    </location>
</feature>
<dbReference type="EMBL" id="JANAWD010000002">
    <property type="protein sequence ID" value="KAJ3492207.1"/>
    <property type="molecule type" value="Genomic_DNA"/>
</dbReference>
<feature type="compositionally biased region" description="Basic residues" evidence="5">
    <location>
        <begin position="600"/>
        <end position="611"/>
    </location>
</feature>
<feature type="compositionally biased region" description="Low complexity" evidence="5">
    <location>
        <begin position="21"/>
        <end position="32"/>
    </location>
</feature>
<dbReference type="Pfam" id="PF03403">
    <property type="entry name" value="PAF-AH_p_II"/>
    <property type="match status" value="1"/>
</dbReference>
<dbReference type="GO" id="GO:0003847">
    <property type="term" value="F:1-alkyl-2-acetylglycerophosphocholine esterase activity"/>
    <property type="evidence" value="ECO:0007669"/>
    <property type="project" value="UniProtKB-EC"/>
</dbReference>
<name>A0AAD5VCW6_9APHY</name>
<evidence type="ECO:0000256" key="3">
    <source>
        <dbReference type="ARBA" id="ARBA00022963"/>
    </source>
</evidence>
<dbReference type="AlphaFoldDB" id="A0AAD5VCW6"/>
<accession>A0AAD5VCW6</accession>
<keyword evidence="4" id="KW-0443">Lipid metabolism</keyword>
<gene>
    <name evidence="6" type="ORF">NLI96_g149</name>
</gene>
<dbReference type="PANTHER" id="PTHR10272">
    <property type="entry name" value="PLATELET-ACTIVATING FACTOR ACETYLHYDROLASE"/>
    <property type="match status" value="1"/>
</dbReference>
<dbReference type="EC" id="3.1.1.47" evidence="1"/>
<feature type="region of interest" description="Disordered" evidence="5">
    <location>
        <begin position="524"/>
        <end position="577"/>
    </location>
</feature>
<dbReference type="PANTHER" id="PTHR10272:SF0">
    <property type="entry name" value="PLATELET-ACTIVATING FACTOR ACETYLHYDROLASE"/>
    <property type="match status" value="1"/>
</dbReference>
<evidence type="ECO:0000256" key="1">
    <source>
        <dbReference type="ARBA" id="ARBA00013201"/>
    </source>
</evidence>
<feature type="region of interest" description="Disordered" evidence="5">
    <location>
        <begin position="592"/>
        <end position="611"/>
    </location>
</feature>
<dbReference type="InterPro" id="IPR029058">
    <property type="entry name" value="AB_hydrolase_fold"/>
</dbReference>
<protein>
    <recommendedName>
        <fullName evidence="1">1-alkyl-2-acetylglycerophosphocholine esterase</fullName>
        <ecNumber evidence="1">3.1.1.47</ecNumber>
    </recommendedName>
</protein>
<organism evidence="6 7">
    <name type="scientific">Meripilus lineatus</name>
    <dbReference type="NCBI Taxonomy" id="2056292"/>
    <lineage>
        <taxon>Eukaryota</taxon>
        <taxon>Fungi</taxon>
        <taxon>Dikarya</taxon>
        <taxon>Basidiomycota</taxon>
        <taxon>Agaricomycotina</taxon>
        <taxon>Agaricomycetes</taxon>
        <taxon>Polyporales</taxon>
        <taxon>Meripilaceae</taxon>
        <taxon>Meripilus</taxon>
    </lineage>
</organism>
<dbReference type="GO" id="GO:0016042">
    <property type="term" value="P:lipid catabolic process"/>
    <property type="evidence" value="ECO:0007669"/>
    <property type="project" value="UniProtKB-KW"/>
</dbReference>
<feature type="compositionally biased region" description="Polar residues" evidence="5">
    <location>
        <begin position="58"/>
        <end position="73"/>
    </location>
</feature>
<proteinExistence type="predicted"/>
<keyword evidence="7" id="KW-1185">Reference proteome</keyword>
<dbReference type="Proteomes" id="UP001212997">
    <property type="component" value="Unassembled WGS sequence"/>
</dbReference>
<evidence type="ECO:0000256" key="2">
    <source>
        <dbReference type="ARBA" id="ARBA00022801"/>
    </source>
</evidence>